<gene>
    <name evidence="5" type="ORF">EIP91_001500</name>
</gene>
<dbReference type="AlphaFoldDB" id="A0A4R0RPN5"/>
<dbReference type="OrthoDB" id="10253115at2759"/>
<dbReference type="Gene3D" id="3.30.300.30">
    <property type="match status" value="1"/>
</dbReference>
<evidence type="ECO:0000256" key="1">
    <source>
        <dbReference type="ARBA" id="ARBA00006432"/>
    </source>
</evidence>
<keyword evidence="3" id="KW-0472">Membrane</keyword>
<protein>
    <recommendedName>
        <fullName evidence="4">AMP-dependent synthetase/ligase domain-containing protein</fullName>
    </recommendedName>
</protein>
<dbReference type="SUPFAM" id="SSF56801">
    <property type="entry name" value="Acetyl-CoA synthetase-like"/>
    <property type="match status" value="1"/>
</dbReference>
<feature type="domain" description="AMP-dependent synthetase/ligase" evidence="4">
    <location>
        <begin position="2"/>
        <end position="339"/>
    </location>
</feature>
<evidence type="ECO:0000313" key="5">
    <source>
        <dbReference type="EMBL" id="TCD70810.1"/>
    </source>
</evidence>
<dbReference type="Pfam" id="PF00501">
    <property type="entry name" value="AMP-binding"/>
    <property type="match status" value="1"/>
</dbReference>
<keyword evidence="6" id="KW-1185">Reference proteome</keyword>
<keyword evidence="3" id="KW-0812">Transmembrane</keyword>
<dbReference type="PANTHER" id="PTHR43201:SF5">
    <property type="entry name" value="MEDIUM-CHAIN ACYL-COA LIGASE ACSF2, MITOCHONDRIAL"/>
    <property type="match status" value="1"/>
</dbReference>
<dbReference type="InterPro" id="IPR042099">
    <property type="entry name" value="ANL_N_sf"/>
</dbReference>
<accession>A0A4R0RPN5</accession>
<keyword evidence="3" id="KW-1133">Transmembrane helix</keyword>
<dbReference type="GO" id="GO:0006631">
    <property type="term" value="P:fatty acid metabolic process"/>
    <property type="evidence" value="ECO:0007669"/>
    <property type="project" value="TreeGrafter"/>
</dbReference>
<dbReference type="GO" id="GO:0031956">
    <property type="term" value="F:medium-chain fatty acid-CoA ligase activity"/>
    <property type="evidence" value="ECO:0007669"/>
    <property type="project" value="TreeGrafter"/>
</dbReference>
<reference evidence="5 6" key="1">
    <citation type="submission" date="2018-11" db="EMBL/GenBank/DDBJ databases">
        <title>Genome assembly of Steccherinum ochraceum LE-BIN_3174, the white-rot fungus of the Steccherinaceae family (The Residual Polyporoid clade, Polyporales, Basidiomycota).</title>
        <authorList>
            <person name="Fedorova T.V."/>
            <person name="Glazunova O.A."/>
            <person name="Landesman E.O."/>
            <person name="Moiseenko K.V."/>
            <person name="Psurtseva N.V."/>
            <person name="Savinova O.S."/>
            <person name="Shakhova N.V."/>
            <person name="Tyazhelova T.V."/>
            <person name="Vasina D.V."/>
        </authorList>
    </citation>
    <scope>NUCLEOTIDE SEQUENCE [LARGE SCALE GENOMIC DNA]</scope>
    <source>
        <strain evidence="5 6">LE-BIN_3174</strain>
    </source>
</reference>
<dbReference type="Gene3D" id="3.40.50.12780">
    <property type="entry name" value="N-terminal domain of ligase-like"/>
    <property type="match status" value="1"/>
</dbReference>
<organism evidence="5 6">
    <name type="scientific">Steccherinum ochraceum</name>
    <dbReference type="NCBI Taxonomy" id="92696"/>
    <lineage>
        <taxon>Eukaryota</taxon>
        <taxon>Fungi</taxon>
        <taxon>Dikarya</taxon>
        <taxon>Basidiomycota</taxon>
        <taxon>Agaricomycotina</taxon>
        <taxon>Agaricomycetes</taxon>
        <taxon>Polyporales</taxon>
        <taxon>Steccherinaceae</taxon>
        <taxon>Steccherinum</taxon>
    </lineage>
</organism>
<evidence type="ECO:0000259" key="4">
    <source>
        <dbReference type="Pfam" id="PF00501"/>
    </source>
</evidence>
<feature type="transmembrane region" description="Helical" evidence="3">
    <location>
        <begin position="21"/>
        <end position="45"/>
    </location>
</feature>
<dbReference type="STRING" id="92696.A0A4R0RPN5"/>
<comment type="caution">
    <text evidence="5">The sequence shown here is derived from an EMBL/GenBank/DDBJ whole genome shotgun (WGS) entry which is preliminary data.</text>
</comment>
<comment type="similarity">
    <text evidence="1">Belongs to the ATP-dependent AMP-binding enzyme family.</text>
</comment>
<dbReference type="InterPro" id="IPR020845">
    <property type="entry name" value="AMP-binding_CS"/>
</dbReference>
<proteinExistence type="inferred from homology"/>
<dbReference type="InterPro" id="IPR000873">
    <property type="entry name" value="AMP-dep_synth/lig_dom"/>
</dbReference>
<dbReference type="PANTHER" id="PTHR43201">
    <property type="entry name" value="ACYL-COA SYNTHETASE"/>
    <property type="match status" value="1"/>
</dbReference>
<sequence>MLRDRYNIQKGDRIVICSANIPQYLVAFWACQLIGAIPVLVNIWLPEKPLVHCILHTGSVVVLIDTERADRIAPKLLHLQNEGVRGVLVMDSLVHHSRWEHCKLWDDVLKSVSDVDLPQFLAQAVDVSPEDDATIVFTSGTTGLPKGVLSSYRAYLRAGERLPNSSNDGPQTGMLVGVPLFHVSGLTSFSMLATLSGMKIILMSKWDMKDAVRCSEFPLYCSLSSFLLVPSLISDLIDSDLQGHPFKFFLFGGAPAYPQLPKKAKDVFPHAMLTHSFGMTETNAVCVAIAGEDYERRPTSCGIPCPVNDMMVVRDGKKVTDGSPGEVWLRGPNVMTGYWGEPGATELVLTRDDWYKTGDLGCIDSEGYLHIRDRIKDIIIRNGENIDSTTVENAIYLDDRVYQAAAVGIPDPRLGEMVAVVVSEKNEYRGKVRRSELLNLARKNFVCQSSEVCLALLTWSSSKIATLLTPSGKIMKQPLRALAHKEWVRQQTEQQPTASSRL</sequence>
<dbReference type="Proteomes" id="UP000292702">
    <property type="component" value="Unassembled WGS sequence"/>
</dbReference>
<evidence type="ECO:0000256" key="3">
    <source>
        <dbReference type="SAM" id="Phobius"/>
    </source>
</evidence>
<keyword evidence="2" id="KW-0436">Ligase</keyword>
<evidence type="ECO:0000256" key="2">
    <source>
        <dbReference type="ARBA" id="ARBA00022598"/>
    </source>
</evidence>
<dbReference type="InterPro" id="IPR045851">
    <property type="entry name" value="AMP-bd_C_sf"/>
</dbReference>
<name>A0A4R0RPN5_9APHY</name>
<dbReference type="PROSITE" id="PS00455">
    <property type="entry name" value="AMP_BINDING"/>
    <property type="match status" value="1"/>
</dbReference>
<evidence type="ECO:0000313" key="6">
    <source>
        <dbReference type="Proteomes" id="UP000292702"/>
    </source>
</evidence>
<dbReference type="EMBL" id="RWJN01000014">
    <property type="protein sequence ID" value="TCD70810.1"/>
    <property type="molecule type" value="Genomic_DNA"/>
</dbReference>